<reference evidence="3" key="1">
    <citation type="submission" date="2020-01" db="EMBL/GenBank/DDBJ databases">
        <authorList>
            <consortium name="DOE Joint Genome Institute"/>
            <person name="Haridas S."/>
            <person name="Albert R."/>
            <person name="Binder M."/>
            <person name="Bloem J."/>
            <person name="Labutti K."/>
            <person name="Salamov A."/>
            <person name="Andreopoulos B."/>
            <person name="Baker S.E."/>
            <person name="Barry K."/>
            <person name="Bills G."/>
            <person name="Bluhm B.H."/>
            <person name="Cannon C."/>
            <person name="Castanera R."/>
            <person name="Culley D.E."/>
            <person name="Daum C."/>
            <person name="Ezra D."/>
            <person name="Gonzalez J.B."/>
            <person name="Henrissat B."/>
            <person name="Kuo A."/>
            <person name="Liang C."/>
            <person name="Lipzen A."/>
            <person name="Lutzoni F."/>
            <person name="Magnuson J."/>
            <person name="Mondo S."/>
            <person name="Nolan M."/>
            <person name="Ohm R."/>
            <person name="Pangilinan J."/>
            <person name="Park H.-J."/>
            <person name="Ramirez L."/>
            <person name="Alfaro M."/>
            <person name="Sun H."/>
            <person name="Tritt A."/>
            <person name="Yoshinaga Y."/>
            <person name="Zwiers L.-H."/>
            <person name="Turgeon B.G."/>
            <person name="Goodwin S.B."/>
            <person name="Spatafora J.W."/>
            <person name="Crous P.W."/>
            <person name="Grigoriev I.V."/>
        </authorList>
    </citation>
    <scope>NUCLEOTIDE SEQUENCE</scope>
    <source>
        <strain evidence="3">CBS 342.82</strain>
    </source>
</reference>
<dbReference type="Gene3D" id="3.30.559.10">
    <property type="entry name" value="Chloramphenicol acetyltransferase-like domain"/>
    <property type="match status" value="2"/>
</dbReference>
<dbReference type="InterPro" id="IPR050317">
    <property type="entry name" value="Plant_Fungal_Acyltransferase"/>
</dbReference>
<proteinExistence type="predicted"/>
<feature type="region of interest" description="Disordered" evidence="1">
    <location>
        <begin position="350"/>
        <end position="371"/>
    </location>
</feature>
<dbReference type="RefSeq" id="XP_033455510.1">
    <property type="nucleotide sequence ID" value="XM_033607141.1"/>
</dbReference>
<dbReference type="PANTHER" id="PTHR31642:SF315">
    <property type="entry name" value="ACYLTRANSFERASE EASC"/>
    <property type="match status" value="1"/>
</dbReference>
<name>A0A6J3LT64_9PEZI</name>
<protein>
    <recommendedName>
        <fullName evidence="4">Trichothecene 3-O-acetyltransferase</fullName>
    </recommendedName>
</protein>
<evidence type="ECO:0008006" key="4">
    <source>
        <dbReference type="Google" id="ProtNLM"/>
    </source>
</evidence>
<dbReference type="AlphaFoldDB" id="A0A6J3LT64"/>
<dbReference type="GO" id="GO:0016747">
    <property type="term" value="F:acyltransferase activity, transferring groups other than amino-acyl groups"/>
    <property type="evidence" value="ECO:0007669"/>
    <property type="project" value="TreeGrafter"/>
</dbReference>
<evidence type="ECO:0000256" key="1">
    <source>
        <dbReference type="SAM" id="MobiDB-lite"/>
    </source>
</evidence>
<evidence type="ECO:0000313" key="3">
    <source>
        <dbReference type="RefSeq" id="XP_033455510.1"/>
    </source>
</evidence>
<keyword evidence="2" id="KW-1185">Reference proteome</keyword>
<reference evidence="3" key="2">
    <citation type="submission" date="2020-04" db="EMBL/GenBank/DDBJ databases">
        <authorList>
            <consortium name="NCBI Genome Project"/>
        </authorList>
    </citation>
    <scope>NUCLEOTIDE SEQUENCE</scope>
    <source>
        <strain evidence="3">CBS 342.82</strain>
    </source>
</reference>
<dbReference type="OrthoDB" id="1862401at2759"/>
<dbReference type="Pfam" id="PF02458">
    <property type="entry name" value="Transferase"/>
    <property type="match status" value="1"/>
</dbReference>
<reference evidence="3" key="3">
    <citation type="submission" date="2025-08" db="UniProtKB">
        <authorList>
            <consortium name="RefSeq"/>
        </authorList>
    </citation>
    <scope>IDENTIFICATION</scope>
    <source>
        <strain evidence="3">CBS 342.82</strain>
    </source>
</reference>
<accession>A0A6J3LT64</accession>
<organism evidence="3">
    <name type="scientific">Dissoconium aciculare CBS 342.82</name>
    <dbReference type="NCBI Taxonomy" id="1314786"/>
    <lineage>
        <taxon>Eukaryota</taxon>
        <taxon>Fungi</taxon>
        <taxon>Dikarya</taxon>
        <taxon>Ascomycota</taxon>
        <taxon>Pezizomycotina</taxon>
        <taxon>Dothideomycetes</taxon>
        <taxon>Dothideomycetidae</taxon>
        <taxon>Mycosphaerellales</taxon>
        <taxon>Dissoconiaceae</taxon>
        <taxon>Dissoconium</taxon>
    </lineage>
</organism>
<dbReference type="Proteomes" id="UP000504637">
    <property type="component" value="Unplaced"/>
</dbReference>
<dbReference type="GeneID" id="54364941"/>
<dbReference type="InterPro" id="IPR023213">
    <property type="entry name" value="CAT-like_dom_sf"/>
</dbReference>
<gene>
    <name evidence="3" type="ORF">K489DRAFT_405042</name>
</gene>
<evidence type="ECO:0000313" key="2">
    <source>
        <dbReference type="Proteomes" id="UP000504637"/>
    </source>
</evidence>
<dbReference type="PANTHER" id="PTHR31642">
    <property type="entry name" value="TRICHOTHECENE 3-O-ACETYLTRANSFERASE"/>
    <property type="match status" value="1"/>
</dbReference>
<sequence>MDTLMTTIKPADRELGKTIKLNAIDQIAPRDYVTIYYFFSLPQDVDILAVYRILEQGLLRTSREIPELMSSVCRSRNERDELELCFNHDSAATICLKDYTKPNLRQRWIPGSFKDLEQSHFDLNMLPREHVLAQTEFPDRSWQASLVMQANFIDGGLILTGCLHHTICDGTGTLLFWKTLGRNVSDVTAGLQFVSESSASAQLSNRLAIFNPRPSGTVCDFPGWKLACEGETVSGVSRYDIHQYPSVKFASYFISAANISRLIAMLSTGSAQRPSPTEAICAFIWRNVVKARNINADEFPESRLSIPVNTRTRMQNPLCSPRYWGNLSEPNAVARMPIRLLCGPNPWPIKPASSETESRNDAIASDQSPETSPLLSTIKQIKQAIRSVDNAAVRRLVNLIQHMPQATSLTWDVNRWPGPDMLIVCLHSIGFGPIDFGQVLGVSSAYRCSVGIPKGKPDGRCILMPTRKGLGEGLEVMMQYDTETLQRLAQCGEFNDLFQRLNWARRCHFDTILDQKYNNFRHIPITLCII</sequence>